<dbReference type="Gene3D" id="1.20.1070.10">
    <property type="entry name" value="Rhodopsin 7-helix transmembrane proteins"/>
    <property type="match status" value="1"/>
</dbReference>
<dbReference type="Ensembl" id="ENSACAT00000004335.4">
    <property type="protein sequence ID" value="ENSACAP00000004236.3"/>
    <property type="gene ID" value="ENSACAG00000004373.4"/>
</dbReference>
<evidence type="ECO:0000256" key="6">
    <source>
        <dbReference type="ARBA" id="ARBA00023040"/>
    </source>
</evidence>
<keyword evidence="3" id="KW-0597">Phosphoprotein</keyword>
<dbReference type="InterPro" id="IPR002234">
    <property type="entry name" value="Anphylx_rcpt_C3a/C5a1-2"/>
</dbReference>
<sequence length="346" mass="39020">MEVNTTALWSSSAPLLLSSKSKTNVSNIMDMIQVFLYGLVFLLGSFGNGVVMWITFRQVSRTVNCVWYFNLALADFLFSVTRIIPLLKNAFYEEWPFGNFLCRATSFVKYLNMFCSVFLLAAISLDRAASVVYPVWSKNRRGPRLAWLAAICAWFIAVTTSLPFYLYRKVVIDKSNKTKCSLTLGDGEAEKLVPYLLRFVCGFLAPFVIIVVCYGAIAVQLRQRQATFRSKKPFKVILAIVVTFFLCWAPYHLFLLLKLGGVKSQAVSIGLPLTSCLAYLNSCANPILYFFMGLDFHRKCFNLPGAFRRALLEDSTHSIRKPSKFTKEAASSINELEDSTVIHNVV</sequence>
<dbReference type="AlphaFoldDB" id="H9G8V9"/>
<keyword evidence="6" id="KW-0297">G-protein coupled receptor</keyword>
<dbReference type="FunFam" id="1.20.1070.10:FF:000034">
    <property type="entry name" value="G-protein coupled receptor 1"/>
    <property type="match status" value="1"/>
</dbReference>
<evidence type="ECO:0000256" key="8">
    <source>
        <dbReference type="ARBA" id="ARBA00023157"/>
    </source>
</evidence>
<comment type="similarity">
    <text evidence="11">Belongs to the chemokine-like receptor (CMKLR) family.</text>
</comment>
<keyword evidence="8" id="KW-1015">Disulfide bond</keyword>
<evidence type="ECO:0000313" key="15">
    <source>
        <dbReference type="Proteomes" id="UP000001646"/>
    </source>
</evidence>
<evidence type="ECO:0000256" key="12">
    <source>
        <dbReference type="SAM" id="Phobius"/>
    </source>
</evidence>
<evidence type="ECO:0000256" key="11">
    <source>
        <dbReference type="ARBA" id="ARBA00025736"/>
    </source>
</evidence>
<reference evidence="14" key="2">
    <citation type="submission" date="2025-08" db="UniProtKB">
        <authorList>
            <consortium name="Ensembl"/>
        </authorList>
    </citation>
    <scope>IDENTIFICATION</scope>
</reference>
<reference evidence="14" key="1">
    <citation type="submission" date="2009-12" db="EMBL/GenBank/DDBJ databases">
        <title>The Genome Sequence of Anolis carolinensis (Green Anole Lizard).</title>
        <authorList>
            <consortium name="The Genome Sequencing Platform"/>
            <person name="Di Palma F."/>
            <person name="Alfoldi J."/>
            <person name="Heiman D."/>
            <person name="Young S."/>
            <person name="Grabherr M."/>
            <person name="Johnson J."/>
            <person name="Lander E.S."/>
            <person name="Lindblad-Toh K."/>
        </authorList>
    </citation>
    <scope>NUCLEOTIDE SEQUENCE [LARGE SCALE GENOMIC DNA]</scope>
    <source>
        <strain evidence="14">JBL SC #1</strain>
    </source>
</reference>
<dbReference type="GO" id="GO:0006954">
    <property type="term" value="P:inflammatory response"/>
    <property type="evidence" value="ECO:0000318"/>
    <property type="project" value="GO_Central"/>
</dbReference>
<feature type="transmembrane region" description="Helical" evidence="12">
    <location>
        <begin position="145"/>
        <end position="167"/>
    </location>
</feature>
<dbReference type="GeneTree" id="ENSGT01020000230438"/>
<dbReference type="InParanoid" id="H9G8V9"/>
<dbReference type="GO" id="GO:0004930">
    <property type="term" value="F:G protein-coupled receptor activity"/>
    <property type="evidence" value="ECO:0000318"/>
    <property type="project" value="GO_Central"/>
</dbReference>
<dbReference type="PROSITE" id="PS50262">
    <property type="entry name" value="G_PROTEIN_RECEP_F1_2"/>
    <property type="match status" value="1"/>
</dbReference>
<dbReference type="PRINTS" id="PR00237">
    <property type="entry name" value="GPCRRHODOPSN"/>
</dbReference>
<dbReference type="GO" id="GO:0007200">
    <property type="term" value="P:phospholipase C-activating G protein-coupled receptor signaling pathway"/>
    <property type="evidence" value="ECO:0000318"/>
    <property type="project" value="GO_Central"/>
</dbReference>
<proteinExistence type="inferred from homology"/>
<evidence type="ECO:0000256" key="3">
    <source>
        <dbReference type="ARBA" id="ARBA00022553"/>
    </source>
</evidence>
<dbReference type="eggNOG" id="KOG3656">
    <property type="taxonomic scope" value="Eukaryota"/>
</dbReference>
<keyword evidence="5 12" id="KW-1133">Transmembrane helix</keyword>
<keyword evidence="4 12" id="KW-0812">Transmembrane</keyword>
<feature type="transmembrane region" description="Helical" evidence="12">
    <location>
        <begin position="107"/>
        <end position="125"/>
    </location>
</feature>
<evidence type="ECO:0000256" key="9">
    <source>
        <dbReference type="ARBA" id="ARBA00023170"/>
    </source>
</evidence>
<dbReference type="GO" id="GO:0002430">
    <property type="term" value="P:complement receptor mediated signaling pathway"/>
    <property type="evidence" value="ECO:0000318"/>
    <property type="project" value="GO_Central"/>
</dbReference>
<dbReference type="InterPro" id="IPR017452">
    <property type="entry name" value="GPCR_Rhodpsn_7TM"/>
</dbReference>
<evidence type="ECO:0000259" key="13">
    <source>
        <dbReference type="PROSITE" id="PS50262"/>
    </source>
</evidence>
<dbReference type="GO" id="GO:0006935">
    <property type="term" value="P:chemotaxis"/>
    <property type="evidence" value="ECO:0007669"/>
    <property type="project" value="InterPro"/>
</dbReference>
<dbReference type="RefSeq" id="XP_008111999.1">
    <property type="nucleotide sequence ID" value="XM_008113792.2"/>
</dbReference>
<dbReference type="OrthoDB" id="6088892at2759"/>
<dbReference type="InterPro" id="IPR000276">
    <property type="entry name" value="GPCR_Rhodpsn"/>
</dbReference>
<accession>H9G8V9</accession>
<reference evidence="14" key="3">
    <citation type="submission" date="2025-09" db="UniProtKB">
        <authorList>
            <consortium name="Ensembl"/>
        </authorList>
    </citation>
    <scope>IDENTIFICATION</scope>
</reference>
<dbReference type="InterPro" id="IPR000826">
    <property type="entry name" value="Formyl_rcpt-rel"/>
</dbReference>
<dbReference type="PANTHER" id="PTHR24225">
    <property type="entry name" value="CHEMOTACTIC RECEPTOR"/>
    <property type="match status" value="1"/>
</dbReference>
<evidence type="ECO:0000256" key="4">
    <source>
        <dbReference type="ARBA" id="ARBA00022692"/>
    </source>
</evidence>
<dbReference type="GeneID" id="103279308"/>
<evidence type="ECO:0000256" key="10">
    <source>
        <dbReference type="ARBA" id="ARBA00023224"/>
    </source>
</evidence>
<dbReference type="GO" id="GO:0004875">
    <property type="term" value="F:complement receptor activity"/>
    <property type="evidence" value="ECO:0000318"/>
    <property type="project" value="GO_Central"/>
</dbReference>
<dbReference type="KEGG" id="acs:103279308"/>
<dbReference type="Proteomes" id="UP000001646">
    <property type="component" value="Unplaced"/>
</dbReference>
<keyword evidence="9" id="KW-0675">Receptor</keyword>
<dbReference type="PRINTS" id="PR00426">
    <property type="entry name" value="C5ANPHYLTXNR"/>
</dbReference>
<evidence type="ECO:0000256" key="2">
    <source>
        <dbReference type="ARBA" id="ARBA00022475"/>
    </source>
</evidence>
<evidence type="ECO:0000256" key="1">
    <source>
        <dbReference type="ARBA" id="ARBA00004651"/>
    </source>
</evidence>
<comment type="subcellular location">
    <subcellularLocation>
        <location evidence="1">Cell membrane</location>
        <topology evidence="1">Multi-pass membrane protein</topology>
    </subcellularLocation>
</comment>
<dbReference type="GO" id="GO:0007204">
    <property type="term" value="P:positive regulation of cytosolic calcium ion concentration"/>
    <property type="evidence" value="ECO:0000318"/>
    <property type="project" value="GO_Central"/>
</dbReference>
<feature type="transmembrane region" description="Helical" evidence="12">
    <location>
        <begin position="195"/>
        <end position="217"/>
    </location>
</feature>
<organism evidence="14 15">
    <name type="scientific">Anolis carolinensis</name>
    <name type="common">Green anole</name>
    <name type="synonym">American chameleon</name>
    <dbReference type="NCBI Taxonomy" id="28377"/>
    <lineage>
        <taxon>Eukaryota</taxon>
        <taxon>Metazoa</taxon>
        <taxon>Chordata</taxon>
        <taxon>Craniata</taxon>
        <taxon>Vertebrata</taxon>
        <taxon>Euteleostomi</taxon>
        <taxon>Lepidosauria</taxon>
        <taxon>Squamata</taxon>
        <taxon>Bifurcata</taxon>
        <taxon>Unidentata</taxon>
        <taxon>Episquamata</taxon>
        <taxon>Toxicofera</taxon>
        <taxon>Iguania</taxon>
        <taxon>Dactyloidae</taxon>
        <taxon>Anolis</taxon>
    </lineage>
</organism>
<protein>
    <recommendedName>
        <fullName evidence="13">G-protein coupled receptors family 1 profile domain-containing protein</fullName>
    </recommendedName>
</protein>
<dbReference type="GO" id="GO:0005886">
    <property type="term" value="C:plasma membrane"/>
    <property type="evidence" value="ECO:0000318"/>
    <property type="project" value="GO_Central"/>
</dbReference>
<dbReference type="HOGENOM" id="CLU_009579_8_0_1"/>
<feature type="transmembrane region" description="Helical" evidence="12">
    <location>
        <begin position="269"/>
        <end position="291"/>
    </location>
</feature>
<keyword evidence="10" id="KW-0807">Transducer</keyword>
<dbReference type="SUPFAM" id="SSF81321">
    <property type="entry name" value="Family A G protein-coupled receptor-like"/>
    <property type="match status" value="1"/>
</dbReference>
<keyword evidence="15" id="KW-1185">Reference proteome</keyword>
<feature type="transmembrane region" description="Helical" evidence="12">
    <location>
        <begin position="66"/>
        <end position="87"/>
    </location>
</feature>
<feature type="domain" description="G-protein coupled receptors family 1 profile" evidence="13">
    <location>
        <begin position="47"/>
        <end position="289"/>
    </location>
</feature>
<evidence type="ECO:0000313" key="14">
    <source>
        <dbReference type="Ensembl" id="ENSACAP00000004236.3"/>
    </source>
</evidence>
<gene>
    <name evidence="14" type="primary">LOC103279308</name>
</gene>
<feature type="transmembrane region" description="Helical" evidence="12">
    <location>
        <begin position="237"/>
        <end position="257"/>
    </location>
</feature>
<feature type="transmembrane region" description="Helical" evidence="12">
    <location>
        <begin position="31"/>
        <end position="54"/>
    </location>
</feature>
<dbReference type="PANTHER" id="PTHR24225:SF48">
    <property type="entry name" value="C3A ANAPHYLATOXIN CHEMOTACTIC RECEPTOR-RELATED"/>
    <property type="match status" value="1"/>
</dbReference>
<keyword evidence="7 12" id="KW-0472">Membrane</keyword>
<evidence type="ECO:0000256" key="5">
    <source>
        <dbReference type="ARBA" id="ARBA00022989"/>
    </source>
</evidence>
<keyword evidence="2" id="KW-1003">Cell membrane</keyword>
<dbReference type="Bgee" id="ENSACAG00000004373">
    <property type="expression patterns" value="Expressed in adrenal gland and 3 other cell types or tissues"/>
</dbReference>
<name>H9G8V9_ANOCA</name>
<dbReference type="Pfam" id="PF00001">
    <property type="entry name" value="7tm_1"/>
    <property type="match status" value="1"/>
</dbReference>
<evidence type="ECO:0000256" key="7">
    <source>
        <dbReference type="ARBA" id="ARBA00023136"/>
    </source>
</evidence>